<feature type="compositionally biased region" description="Polar residues" evidence="3">
    <location>
        <begin position="757"/>
        <end position="793"/>
    </location>
</feature>
<dbReference type="FunFam" id="1.25.40.90:FF:000036">
    <property type="entry name" value="Unplaced genomic scaffold supercont1.4, whole genome shotgun sequence"/>
    <property type="match status" value="1"/>
</dbReference>
<dbReference type="InterPro" id="IPR045192">
    <property type="entry name" value="AP180-like"/>
</dbReference>
<dbReference type="EMBL" id="KI894024">
    <property type="protein sequence ID" value="OCF22767.1"/>
    <property type="molecule type" value="Genomic_DNA"/>
</dbReference>
<dbReference type="GO" id="GO:0048268">
    <property type="term" value="P:clathrin coat assembly"/>
    <property type="evidence" value="ECO:0007669"/>
    <property type="project" value="InterPro"/>
</dbReference>
<dbReference type="KEGG" id="kbi:30211507"/>
<feature type="compositionally biased region" description="Polar residues" evidence="3">
    <location>
        <begin position="684"/>
        <end position="714"/>
    </location>
</feature>
<keyword evidence="7" id="KW-1185">Reference proteome</keyword>
<dbReference type="VEuPathDB" id="FungiDB:I302_07108"/>
<dbReference type="Gene3D" id="1.20.58.150">
    <property type="entry name" value="ANTH domain"/>
    <property type="match status" value="1"/>
</dbReference>
<dbReference type="GO" id="GO:0000149">
    <property type="term" value="F:SNARE binding"/>
    <property type="evidence" value="ECO:0007669"/>
    <property type="project" value="TreeGrafter"/>
</dbReference>
<evidence type="ECO:0000256" key="3">
    <source>
        <dbReference type="SAM" id="MobiDB-lite"/>
    </source>
</evidence>
<evidence type="ECO:0000256" key="2">
    <source>
        <dbReference type="ARBA" id="ARBA00022490"/>
    </source>
</evidence>
<dbReference type="GO" id="GO:0030136">
    <property type="term" value="C:clathrin-coated vesicle"/>
    <property type="evidence" value="ECO:0007669"/>
    <property type="project" value="InterPro"/>
</dbReference>
<feature type="compositionally biased region" description="Low complexity" evidence="3">
    <location>
        <begin position="316"/>
        <end position="326"/>
    </location>
</feature>
<feature type="compositionally biased region" description="Polar residues" evidence="3">
    <location>
        <begin position="606"/>
        <end position="618"/>
    </location>
</feature>
<dbReference type="Gene3D" id="1.25.40.90">
    <property type="match status" value="1"/>
</dbReference>
<evidence type="ECO:0000313" key="5">
    <source>
        <dbReference type="EMBL" id="OCF22767.1"/>
    </source>
</evidence>
<gene>
    <name evidence="5" type="ORF">I302_07108</name>
    <name evidence="6" type="ORF">I302_108518</name>
</gene>
<dbReference type="GO" id="GO:0005545">
    <property type="term" value="F:1-phosphatidylinositol binding"/>
    <property type="evidence" value="ECO:0007669"/>
    <property type="project" value="InterPro"/>
</dbReference>
<feature type="compositionally biased region" description="Polar residues" evidence="3">
    <location>
        <begin position="643"/>
        <end position="666"/>
    </location>
</feature>
<evidence type="ECO:0000313" key="7">
    <source>
        <dbReference type="Proteomes" id="UP000092730"/>
    </source>
</evidence>
<dbReference type="InterPro" id="IPR014712">
    <property type="entry name" value="ANTH_dom_sf"/>
</dbReference>
<feature type="compositionally biased region" description="Gly residues" evidence="3">
    <location>
        <begin position="857"/>
        <end position="869"/>
    </location>
</feature>
<feature type="compositionally biased region" description="Polar residues" evidence="3">
    <location>
        <begin position="541"/>
        <end position="561"/>
    </location>
</feature>
<dbReference type="GO" id="GO:0005546">
    <property type="term" value="F:phosphatidylinositol-4,5-bisphosphate binding"/>
    <property type="evidence" value="ECO:0007669"/>
    <property type="project" value="TreeGrafter"/>
</dbReference>
<proteinExistence type="predicted"/>
<feature type="compositionally biased region" description="Low complexity" evidence="3">
    <location>
        <begin position="619"/>
        <end position="629"/>
    </location>
</feature>
<dbReference type="SUPFAM" id="SSF48464">
    <property type="entry name" value="ENTH/VHS domain"/>
    <property type="match status" value="1"/>
</dbReference>
<name>A0A1B9FVF9_9TREE</name>
<dbReference type="InterPro" id="IPR011417">
    <property type="entry name" value="ANTH_dom"/>
</dbReference>
<dbReference type="Pfam" id="PF07651">
    <property type="entry name" value="ANTH"/>
    <property type="match status" value="1"/>
</dbReference>
<sequence length="869" mass="92425">MSNNLDKIVKLACKPKNAPPKSKYIEVLVAATYSDDGSLQDIIRSLSLRLREANAVVVFKALLTIHQMMRSGSTDQFLGALARQDVLKLRNVSGQGFEGFQPPASLSAYAAYLDSRIKCFKDLKHDLVQMQTESNRRSEGSSASSKARKLRHLSVEKGLVREVKYVQKILDSLIQCRFYDDDLRDENTVLAFRMLVKDLLVLFQAGNEGVCNILEHYFEMSKTDATDSFDIYKSFIKQTDRVVDYLGVARKLNHVVNVPVPNLKHAPTGLVKALEEYLNDPNFENNRLEYKRSLGVVEGKSGRSPSPAAPVKETKPAASSSSAPAPAVAPAPSSPPPASAPPGSSQKIQDFFDSIQTDQQPTMFGGPAQQMNYNQMTMHNSQQFNPFRQSMMMPQQTGFMQPQMTGFPGQQQQQGFLQPQQTGMMAFGGVPQQQQQQGLQPQQTGMMAFGGGGQRQSMFPQSQQQPFMQPQQTGFVQPQQTGFVQPQPQMPQQTGFLQPQATGSNPFRQSMMLNTSSLNGSAGGAMSQPASPFGHNSTVNGFGQIQRPGSTPALSTTNTANEPKPLTAQMTGSKNPFAPAGGVAPPVPQMPKGPTMNELLMGNMNKHPSTSNGNSPWGQQQPQQQQQQQNGASGMSDIASAFTFDSSKSNGNANNDFLSQFGSGSINTNGTGPSSPSSNSTNPLSQFGSISSQPTGVTSLSSQPTGGFLQPQQTGYGGSTIKPFKPTSSFGSQLLDSLPPIQEPGSTPTKSPGAGVQPQSTGFPFSTQPAQGQGLSPQMSGGNAPNPFRQSMFGSLGPSSHGGGGMNSQNTGFGTMGSTGGGPFGMGSPFAGQNLQGGQQQGGGQGGQQGMNQFGMFGSGGQGQGGSLI</sequence>
<accession>A0A1B9FVF9</accession>
<dbReference type="AlphaFoldDB" id="A0A1B9FVF9"/>
<dbReference type="EMBL" id="CP144547">
    <property type="protein sequence ID" value="WVW86470.1"/>
    <property type="molecule type" value="Genomic_DNA"/>
</dbReference>
<feature type="compositionally biased region" description="Gly residues" evidence="3">
    <location>
        <begin position="814"/>
        <end position="825"/>
    </location>
</feature>
<dbReference type="GO" id="GO:0006900">
    <property type="term" value="P:vesicle budding from membrane"/>
    <property type="evidence" value="ECO:0007669"/>
    <property type="project" value="TreeGrafter"/>
</dbReference>
<dbReference type="GO" id="GO:0005905">
    <property type="term" value="C:clathrin-coated pit"/>
    <property type="evidence" value="ECO:0007669"/>
    <property type="project" value="TreeGrafter"/>
</dbReference>
<feature type="compositionally biased region" description="Low complexity" evidence="3">
    <location>
        <begin position="667"/>
        <end position="683"/>
    </location>
</feature>
<feature type="region of interest" description="Disordered" evidence="3">
    <location>
        <begin position="541"/>
        <end position="869"/>
    </location>
</feature>
<dbReference type="PANTHER" id="PTHR22951:SF5">
    <property type="entry name" value="PHOSPHATIDYLINOSITOL-BINDING CLATHRIN ASSEMBLY PROTEIN LAP"/>
    <property type="match status" value="1"/>
</dbReference>
<dbReference type="Proteomes" id="UP000092730">
    <property type="component" value="Chromosome 7"/>
</dbReference>
<comment type="subcellular location">
    <subcellularLocation>
        <location evidence="1">Cytoplasm</location>
    </subcellularLocation>
</comment>
<dbReference type="InterPro" id="IPR008942">
    <property type="entry name" value="ENTH_VHS"/>
</dbReference>
<evidence type="ECO:0000259" key="4">
    <source>
        <dbReference type="PROSITE" id="PS50942"/>
    </source>
</evidence>
<dbReference type="PANTHER" id="PTHR22951">
    <property type="entry name" value="CLATHRIN ASSEMBLY PROTEIN"/>
    <property type="match status" value="1"/>
</dbReference>
<dbReference type="SMART" id="SM00273">
    <property type="entry name" value="ENTH"/>
    <property type="match status" value="1"/>
</dbReference>
<keyword evidence="2" id="KW-0963">Cytoplasm</keyword>
<reference evidence="5" key="3">
    <citation type="submission" date="2014-01" db="EMBL/GenBank/DDBJ databases">
        <title>Evolution of pathogenesis and genome organization in the Tremellales.</title>
        <authorList>
            <person name="Cuomo C."/>
            <person name="Litvintseva A."/>
            <person name="Heitman J."/>
            <person name="Chen Y."/>
            <person name="Sun S."/>
            <person name="Springer D."/>
            <person name="Dromer F."/>
            <person name="Young S."/>
            <person name="Zeng Q."/>
            <person name="Chapman S."/>
            <person name="Gujja S."/>
            <person name="Saif S."/>
            <person name="Birren B."/>
        </authorList>
    </citation>
    <scope>NUCLEOTIDE SEQUENCE</scope>
    <source>
        <strain evidence="5">CBS 10118</strain>
    </source>
</reference>
<reference evidence="6" key="2">
    <citation type="submission" date="2013-07" db="EMBL/GenBank/DDBJ databases">
        <authorList>
            <consortium name="The Broad Institute Genome Sequencing Platform"/>
            <person name="Cuomo C."/>
            <person name="Litvintseva A."/>
            <person name="Chen Y."/>
            <person name="Heitman J."/>
            <person name="Sun S."/>
            <person name="Springer D."/>
            <person name="Dromer F."/>
            <person name="Young S.K."/>
            <person name="Zeng Q."/>
            <person name="Gargeya S."/>
            <person name="Fitzgerald M."/>
            <person name="Abouelleil A."/>
            <person name="Alvarado L."/>
            <person name="Berlin A.M."/>
            <person name="Chapman S.B."/>
            <person name="Dewar J."/>
            <person name="Goldberg J."/>
            <person name="Griggs A."/>
            <person name="Gujja S."/>
            <person name="Hansen M."/>
            <person name="Howarth C."/>
            <person name="Imamovic A."/>
            <person name="Larimer J."/>
            <person name="McCowan C."/>
            <person name="Murphy C."/>
            <person name="Pearson M."/>
            <person name="Priest M."/>
            <person name="Roberts A."/>
            <person name="Saif S."/>
            <person name="Shea T."/>
            <person name="Sykes S."/>
            <person name="Wortman J."/>
            <person name="Nusbaum C."/>
            <person name="Birren B."/>
        </authorList>
    </citation>
    <scope>NUCLEOTIDE SEQUENCE</scope>
    <source>
        <strain evidence="6">CBS 10118</strain>
    </source>
</reference>
<feature type="compositionally biased region" description="Low complexity" evidence="3">
    <location>
        <begin position="826"/>
        <end position="838"/>
    </location>
</feature>
<dbReference type="OrthoDB" id="44015at2759"/>
<dbReference type="STRING" id="1296100.A0A1B9FVF9"/>
<protein>
    <recommendedName>
        <fullName evidence="4">ENTH domain-containing protein</fullName>
    </recommendedName>
</protein>
<dbReference type="InterPro" id="IPR013809">
    <property type="entry name" value="ENTH"/>
</dbReference>
<feature type="compositionally biased region" description="Polar residues" evidence="3">
    <location>
        <begin position="726"/>
        <end position="735"/>
    </location>
</feature>
<dbReference type="SUPFAM" id="SSF89009">
    <property type="entry name" value="GAT-like domain"/>
    <property type="match status" value="1"/>
</dbReference>
<evidence type="ECO:0000313" key="6">
    <source>
        <dbReference type="EMBL" id="WVW86470.1"/>
    </source>
</evidence>
<dbReference type="GO" id="GO:0032050">
    <property type="term" value="F:clathrin heavy chain binding"/>
    <property type="evidence" value="ECO:0007669"/>
    <property type="project" value="TreeGrafter"/>
</dbReference>
<feature type="compositionally biased region" description="Pro residues" evidence="3">
    <location>
        <begin position="327"/>
        <end position="340"/>
    </location>
</feature>
<feature type="compositionally biased region" description="Gly residues" evidence="3">
    <location>
        <begin position="839"/>
        <end position="849"/>
    </location>
</feature>
<feature type="region of interest" description="Disordered" evidence="3">
    <location>
        <begin position="297"/>
        <end position="348"/>
    </location>
</feature>
<dbReference type="CDD" id="cd16988">
    <property type="entry name" value="ANTH_N_YAP180"/>
    <property type="match status" value="1"/>
</dbReference>
<reference evidence="6" key="4">
    <citation type="submission" date="2024-02" db="EMBL/GenBank/DDBJ databases">
        <title>Comparative genomics of Cryptococcus and Kwoniella reveals pathogenesis evolution and contrasting modes of karyotype evolution via chromosome fusion or intercentromeric recombination.</title>
        <authorList>
            <person name="Coelho M.A."/>
            <person name="David-Palma M."/>
            <person name="Shea T."/>
            <person name="Bowers K."/>
            <person name="McGinley-Smith S."/>
            <person name="Mohammad A.W."/>
            <person name="Gnirke A."/>
            <person name="Yurkov A.M."/>
            <person name="Nowrousian M."/>
            <person name="Sun S."/>
            <person name="Cuomo C.A."/>
            <person name="Heitman J."/>
        </authorList>
    </citation>
    <scope>NUCLEOTIDE SEQUENCE</scope>
    <source>
        <strain evidence="6">CBS 10118</strain>
    </source>
</reference>
<organism evidence="5">
    <name type="scientific">Kwoniella bestiolae CBS 10118</name>
    <dbReference type="NCBI Taxonomy" id="1296100"/>
    <lineage>
        <taxon>Eukaryota</taxon>
        <taxon>Fungi</taxon>
        <taxon>Dikarya</taxon>
        <taxon>Basidiomycota</taxon>
        <taxon>Agaricomycotina</taxon>
        <taxon>Tremellomycetes</taxon>
        <taxon>Tremellales</taxon>
        <taxon>Cryptococcaceae</taxon>
        <taxon>Kwoniella</taxon>
    </lineage>
</organism>
<dbReference type="GO" id="GO:0072583">
    <property type="term" value="P:clathrin-dependent endocytosis"/>
    <property type="evidence" value="ECO:0007669"/>
    <property type="project" value="InterPro"/>
</dbReference>
<dbReference type="GeneID" id="30211507"/>
<reference evidence="5" key="1">
    <citation type="submission" date="2013-07" db="EMBL/GenBank/DDBJ databases">
        <title>The Genome Sequence of Cryptococcus bestiolae CBS10118.</title>
        <authorList>
            <consortium name="The Broad Institute Genome Sequencing Platform"/>
            <person name="Cuomo C."/>
            <person name="Litvintseva A."/>
            <person name="Chen Y."/>
            <person name="Heitman J."/>
            <person name="Sun S."/>
            <person name="Springer D."/>
            <person name="Dromer F."/>
            <person name="Young S.K."/>
            <person name="Zeng Q."/>
            <person name="Gargeya S."/>
            <person name="Fitzgerald M."/>
            <person name="Abouelleil A."/>
            <person name="Alvarado L."/>
            <person name="Berlin A.M."/>
            <person name="Chapman S.B."/>
            <person name="Dewar J."/>
            <person name="Goldberg J."/>
            <person name="Griggs A."/>
            <person name="Gujja S."/>
            <person name="Hansen M."/>
            <person name="Howarth C."/>
            <person name="Imamovic A."/>
            <person name="Larimer J."/>
            <person name="McCowan C."/>
            <person name="Murphy C."/>
            <person name="Pearson M."/>
            <person name="Priest M."/>
            <person name="Roberts A."/>
            <person name="Saif S."/>
            <person name="Shea T."/>
            <person name="Sykes S."/>
            <person name="Wortman J."/>
            <person name="Nusbaum C."/>
            <person name="Birren B."/>
        </authorList>
    </citation>
    <scope>NUCLEOTIDE SEQUENCE [LARGE SCALE GENOMIC DNA]</scope>
    <source>
        <strain evidence="5">CBS 10118</strain>
    </source>
</reference>
<evidence type="ECO:0000256" key="1">
    <source>
        <dbReference type="ARBA" id="ARBA00004496"/>
    </source>
</evidence>
<dbReference type="PROSITE" id="PS50942">
    <property type="entry name" value="ENTH"/>
    <property type="match status" value="1"/>
</dbReference>
<feature type="domain" description="ENTH" evidence="4">
    <location>
        <begin position="1"/>
        <end position="127"/>
    </location>
</feature>
<dbReference type="FunFam" id="1.20.58.150:FF:000004">
    <property type="entry name" value="ENTH domain protein"/>
    <property type="match status" value="1"/>
</dbReference>
<dbReference type="RefSeq" id="XP_019043837.1">
    <property type="nucleotide sequence ID" value="XM_019193714.1"/>
</dbReference>